<evidence type="ECO:0000256" key="1">
    <source>
        <dbReference type="ARBA" id="ARBA00004196"/>
    </source>
</evidence>
<dbReference type="Gene3D" id="3.40.190.10">
    <property type="entry name" value="Periplasmic binding protein-like II"/>
    <property type="match status" value="2"/>
</dbReference>
<evidence type="ECO:0000256" key="5">
    <source>
        <dbReference type="SAM" id="SignalP"/>
    </source>
</evidence>
<comment type="subcellular location">
    <subcellularLocation>
        <location evidence="1">Cell envelope</location>
    </subcellularLocation>
</comment>
<dbReference type="SUPFAM" id="SSF53850">
    <property type="entry name" value="Periplasmic binding protein-like II"/>
    <property type="match status" value="1"/>
</dbReference>
<evidence type="ECO:0000256" key="3">
    <source>
        <dbReference type="ARBA" id="ARBA00022448"/>
    </source>
</evidence>
<dbReference type="Pfam" id="PF13416">
    <property type="entry name" value="SBP_bac_8"/>
    <property type="match status" value="1"/>
</dbReference>
<dbReference type="PANTHER" id="PTHR43649">
    <property type="entry name" value="ARABINOSE-BINDING PROTEIN-RELATED"/>
    <property type="match status" value="1"/>
</dbReference>
<accession>A0A927MQL1</accession>
<dbReference type="InterPro" id="IPR050490">
    <property type="entry name" value="Bact_solute-bd_prot1"/>
</dbReference>
<keyword evidence="7" id="KW-1185">Reference proteome</keyword>
<dbReference type="PROSITE" id="PS51318">
    <property type="entry name" value="TAT"/>
    <property type="match status" value="1"/>
</dbReference>
<name>A0A927MQL1_9ACTN</name>
<dbReference type="EMBL" id="JADBEM010000001">
    <property type="protein sequence ID" value="MBE1605076.1"/>
    <property type="molecule type" value="Genomic_DNA"/>
</dbReference>
<keyword evidence="3" id="KW-0813">Transport</keyword>
<feature type="chain" id="PRO_5039193824" evidence="5">
    <location>
        <begin position="31"/>
        <end position="548"/>
    </location>
</feature>
<protein>
    <submittedName>
        <fullName evidence="6">Aldouronate transport system substrate-binding protein</fullName>
    </submittedName>
</protein>
<evidence type="ECO:0000256" key="4">
    <source>
        <dbReference type="ARBA" id="ARBA00022729"/>
    </source>
</evidence>
<proteinExistence type="inferred from homology"/>
<evidence type="ECO:0000313" key="6">
    <source>
        <dbReference type="EMBL" id="MBE1605076.1"/>
    </source>
</evidence>
<comment type="similarity">
    <text evidence="2">Belongs to the bacterial solute-binding protein 1 family.</text>
</comment>
<keyword evidence="4 5" id="KW-0732">Signal</keyword>
<dbReference type="PANTHER" id="PTHR43649:SF31">
    <property type="entry name" value="SN-GLYCEROL-3-PHOSPHATE-BINDING PERIPLASMIC PROTEIN UGPB"/>
    <property type="match status" value="1"/>
</dbReference>
<dbReference type="InterPro" id="IPR006311">
    <property type="entry name" value="TAT_signal"/>
</dbReference>
<reference evidence="6" key="1">
    <citation type="submission" date="2020-10" db="EMBL/GenBank/DDBJ databases">
        <title>Sequencing the genomes of 1000 actinobacteria strains.</title>
        <authorList>
            <person name="Klenk H.-P."/>
        </authorList>
    </citation>
    <scope>NUCLEOTIDE SEQUENCE</scope>
    <source>
        <strain evidence="6">DSM 45354</strain>
    </source>
</reference>
<comment type="caution">
    <text evidence="6">The sequence shown here is derived from an EMBL/GenBank/DDBJ whole genome shotgun (WGS) entry which is preliminary data.</text>
</comment>
<evidence type="ECO:0000313" key="7">
    <source>
        <dbReference type="Proteomes" id="UP000638648"/>
    </source>
</evidence>
<dbReference type="GO" id="GO:0030313">
    <property type="term" value="C:cell envelope"/>
    <property type="evidence" value="ECO:0007669"/>
    <property type="project" value="UniProtKB-SubCell"/>
</dbReference>
<feature type="signal peptide" evidence="5">
    <location>
        <begin position="1"/>
        <end position="30"/>
    </location>
</feature>
<gene>
    <name evidence="6" type="ORF">HEB94_001924</name>
</gene>
<dbReference type="AlphaFoldDB" id="A0A927MQL1"/>
<sequence>MDSPMVDRRRFLQQVGGAIALAGLSGSTLAACGDGSTAQKSKDVAKRTAAVKLPTYVEYKGVQADLPGTADGIVPGFLAYPENPVQAYEGKPGKNGKISTLGTMYAPIPPGVGKNTYWQELNKRTGFDISFSMVPDAEYTDKFSVIMASDDLPDIALVAGAAPHRPELLAAKFQDLTEFLSGDAVKKYPFLANLPTDSWRATLYNGGIFGLPMPRALTGGCNFVRQDIIEEHGLTAQPESFEEFHELCKAVTDPKENRWALGDAHGAANFIRAMLHLPNGWTEKNGIFTSANESEEMRKAIETVTSMLKEGLFHPDTFTAETVKRKEWYGGGEIVVNFDGYSAWPGFVTTYVAVNPKMKVDGIVAPGFDGGPGSHAGGGPSFGVAALKQGSKARIEEVLRLANWMAAPFGTQEYMFRKYGLPDVHYTLKGSDPVPTPKAKLEIQLPTGYIVDAPYVLYLPGQPEAVKTWHAYQGRANEVLVRNPTVGLYSDSQGSKGGQIDEKLTDVRSDVFQGRKPMSAWDEGVKEWKRNGGDQIKKEYEESYAEFH</sequence>
<dbReference type="InterPro" id="IPR006059">
    <property type="entry name" value="SBP"/>
</dbReference>
<organism evidence="6 7">
    <name type="scientific">Actinopolymorpha pittospori</name>
    <dbReference type="NCBI Taxonomy" id="648752"/>
    <lineage>
        <taxon>Bacteria</taxon>
        <taxon>Bacillati</taxon>
        <taxon>Actinomycetota</taxon>
        <taxon>Actinomycetes</taxon>
        <taxon>Propionibacteriales</taxon>
        <taxon>Actinopolymorphaceae</taxon>
        <taxon>Actinopolymorpha</taxon>
    </lineage>
</organism>
<evidence type="ECO:0000256" key="2">
    <source>
        <dbReference type="ARBA" id="ARBA00008520"/>
    </source>
</evidence>
<dbReference type="RefSeq" id="WP_192749473.1">
    <property type="nucleotide sequence ID" value="NZ_BAABJL010000030.1"/>
</dbReference>
<dbReference type="Proteomes" id="UP000638648">
    <property type="component" value="Unassembled WGS sequence"/>
</dbReference>